<dbReference type="GO" id="GO:0016226">
    <property type="term" value="P:iron-sulfur cluster assembly"/>
    <property type="evidence" value="ECO:0007669"/>
    <property type="project" value="InterPro"/>
</dbReference>
<evidence type="ECO:0000259" key="1">
    <source>
        <dbReference type="Pfam" id="PF01458"/>
    </source>
</evidence>
<dbReference type="InterPro" id="IPR000825">
    <property type="entry name" value="SUF_FeS_clus_asmbl_SufBD_core"/>
</dbReference>
<evidence type="ECO:0000313" key="3">
    <source>
        <dbReference type="Proteomes" id="UP000740557"/>
    </source>
</evidence>
<evidence type="ECO:0000313" key="2">
    <source>
        <dbReference type="EMBL" id="MCA9308617.1"/>
    </source>
</evidence>
<dbReference type="EMBL" id="JAGQNX010000120">
    <property type="protein sequence ID" value="MCA9308617.1"/>
    <property type="molecule type" value="Genomic_DNA"/>
</dbReference>
<reference evidence="2" key="1">
    <citation type="submission" date="2020-04" db="EMBL/GenBank/DDBJ databases">
        <authorList>
            <person name="Zhang T."/>
        </authorList>
    </citation>
    <scope>NUCLEOTIDE SEQUENCE</scope>
    <source>
        <strain evidence="2">HKST-UBA79</strain>
    </source>
</reference>
<protein>
    <submittedName>
        <fullName evidence="2">SufD family Fe-S cluster assembly protein</fullName>
    </submittedName>
</protein>
<accession>A0A955EC73</accession>
<gene>
    <name evidence="2" type="ORF">KC980_03825</name>
</gene>
<dbReference type="AlphaFoldDB" id="A0A955EC73"/>
<reference evidence="2" key="2">
    <citation type="journal article" date="2021" name="Microbiome">
        <title>Successional dynamics and alternative stable states in a saline activated sludge microbial community over 9 years.</title>
        <authorList>
            <person name="Wang Y."/>
            <person name="Ye J."/>
            <person name="Ju F."/>
            <person name="Liu L."/>
            <person name="Boyd J.A."/>
            <person name="Deng Y."/>
            <person name="Parks D.H."/>
            <person name="Jiang X."/>
            <person name="Yin X."/>
            <person name="Woodcroft B.J."/>
            <person name="Tyson G.W."/>
            <person name="Hugenholtz P."/>
            <person name="Polz M.F."/>
            <person name="Zhang T."/>
        </authorList>
    </citation>
    <scope>NUCLEOTIDE SEQUENCE</scope>
    <source>
        <strain evidence="2">HKST-UBA79</strain>
    </source>
</reference>
<dbReference type="SUPFAM" id="SSF101960">
    <property type="entry name" value="Stabilizer of iron transporter SufD"/>
    <property type="match status" value="1"/>
</dbReference>
<dbReference type="Proteomes" id="UP000740557">
    <property type="component" value="Unassembled WGS sequence"/>
</dbReference>
<organism evidence="2 3">
    <name type="scientific">candidate division WWE3 bacterium</name>
    <dbReference type="NCBI Taxonomy" id="2053526"/>
    <lineage>
        <taxon>Bacteria</taxon>
        <taxon>Katanobacteria</taxon>
    </lineage>
</organism>
<dbReference type="Pfam" id="PF01458">
    <property type="entry name" value="SUFBD_core"/>
    <property type="match status" value="1"/>
</dbReference>
<dbReference type="PANTHER" id="PTHR43575:SF1">
    <property type="entry name" value="PROTEIN ABCI7, CHLOROPLASTIC"/>
    <property type="match status" value="1"/>
</dbReference>
<comment type="caution">
    <text evidence="2">The sequence shown here is derived from an EMBL/GenBank/DDBJ whole genome shotgun (WGS) entry which is preliminary data.</text>
</comment>
<dbReference type="InterPro" id="IPR055346">
    <property type="entry name" value="Fe-S_cluster_assembly_SufBD"/>
</dbReference>
<dbReference type="InterPro" id="IPR037284">
    <property type="entry name" value="SUF_FeS_clus_asmbl_SufBD_sf"/>
</dbReference>
<dbReference type="PANTHER" id="PTHR43575">
    <property type="entry name" value="PROTEIN ABCI7, CHLOROPLASTIC"/>
    <property type="match status" value="1"/>
</dbReference>
<feature type="domain" description="SUF system FeS cluster assembly SufBD core" evidence="1">
    <location>
        <begin position="25"/>
        <end position="171"/>
    </location>
</feature>
<proteinExistence type="predicted"/>
<name>A0A955EC73_UNCKA</name>
<sequence length="203" mass="21980">MKVEYLKPTANTIISVKEDTQFVLDLEGSTTPCLVQLDFDTPNVKADIIGLYVAGANDDINLTTIANHKVVHTSCNTLVKGVLLDNSKSTYIGKIVIQKSAQQTSSYLDDAVLVVGENVQNKADPILEIEADDVKASHGSTTGTVDAAQVFYLQSRGFSKEDAQKLVVQGFLSSALSAIIDDEVRLTLESQLLRKLNFGTESE</sequence>